<dbReference type="PROSITE" id="PS51257">
    <property type="entry name" value="PROKAR_LIPOPROTEIN"/>
    <property type="match status" value="1"/>
</dbReference>
<dbReference type="Proteomes" id="UP001500954">
    <property type="component" value="Unassembled WGS sequence"/>
</dbReference>
<accession>A0ABP6Y1W1</accession>
<evidence type="ECO:0000313" key="1">
    <source>
        <dbReference type="EMBL" id="GAA3575193.1"/>
    </source>
</evidence>
<protein>
    <recommendedName>
        <fullName evidence="3">Lipoprotein</fullName>
    </recommendedName>
</protein>
<reference evidence="2" key="1">
    <citation type="journal article" date="2019" name="Int. J. Syst. Evol. Microbiol.">
        <title>The Global Catalogue of Microorganisms (GCM) 10K type strain sequencing project: providing services to taxonomists for standard genome sequencing and annotation.</title>
        <authorList>
            <consortium name="The Broad Institute Genomics Platform"/>
            <consortium name="The Broad Institute Genome Sequencing Center for Infectious Disease"/>
            <person name="Wu L."/>
            <person name="Ma J."/>
        </authorList>
    </citation>
    <scope>NUCLEOTIDE SEQUENCE [LARGE SCALE GENOMIC DNA]</scope>
    <source>
        <strain evidence="2">JCM 17111</strain>
    </source>
</reference>
<proteinExistence type="predicted"/>
<evidence type="ECO:0008006" key="3">
    <source>
        <dbReference type="Google" id="ProtNLM"/>
    </source>
</evidence>
<sequence>MILKSKNILNFIPMENLTKMKFIFLILCATLIGCTNNDDDEIVLKNVKGTIIGTVSCDTESNGPAYEIQIENLDTIEKIIVSNLPIEFKQDGTKISFDMEKSIEDFGACVSLYSPDIFYKLKNITIVNN</sequence>
<dbReference type="EMBL" id="BAABCY010000069">
    <property type="protein sequence ID" value="GAA3575193.1"/>
    <property type="molecule type" value="Genomic_DNA"/>
</dbReference>
<organism evidence="1 2">
    <name type="scientific">Snuella lapsa</name>
    <dbReference type="NCBI Taxonomy" id="870481"/>
    <lineage>
        <taxon>Bacteria</taxon>
        <taxon>Pseudomonadati</taxon>
        <taxon>Bacteroidota</taxon>
        <taxon>Flavobacteriia</taxon>
        <taxon>Flavobacteriales</taxon>
        <taxon>Flavobacteriaceae</taxon>
        <taxon>Snuella</taxon>
    </lineage>
</organism>
<evidence type="ECO:0000313" key="2">
    <source>
        <dbReference type="Proteomes" id="UP001500954"/>
    </source>
</evidence>
<name>A0ABP6Y1W1_9FLAO</name>
<comment type="caution">
    <text evidence="1">The sequence shown here is derived from an EMBL/GenBank/DDBJ whole genome shotgun (WGS) entry which is preliminary data.</text>
</comment>
<keyword evidence="2" id="KW-1185">Reference proteome</keyword>
<gene>
    <name evidence="1" type="ORF">GCM10022395_25260</name>
</gene>